<evidence type="ECO:0000256" key="1">
    <source>
        <dbReference type="SAM" id="MobiDB-lite"/>
    </source>
</evidence>
<name>A0A4S4KXS2_9AGAM</name>
<sequence length="300" mass="32703">MARRANQLPPLPTLHKSTPSTRSFHNTRFASKSKIDTEADDEEDSAAVLEKLCPQDPDTTTDNDTGGTTMENVMNADSRRKYIIGAKLIAHSEPITLDSVSTSLLLFAEMIYKQILKHNVKPVCNSLRAFAMVLRGLDNDIGIEKILNLLADAAAGMHPTTNTADIQNSISNALVAQETRLDKKFTELTIKLLPNILPSPLTVDKTHIDDLGKRIEQLSSELAGGEVLHPKLEPDSTTPPLDSASLDSIREKANKIIAAIVEDSKSNPGFQVTIHQVTHIRTGGLLLELNSADTAEWLSS</sequence>
<dbReference type="Proteomes" id="UP000310158">
    <property type="component" value="Unassembled WGS sequence"/>
</dbReference>
<evidence type="ECO:0000313" key="3">
    <source>
        <dbReference type="Proteomes" id="UP000310158"/>
    </source>
</evidence>
<dbReference type="EMBL" id="SGPL01001289">
    <property type="protein sequence ID" value="THH03686.1"/>
    <property type="molecule type" value="Genomic_DNA"/>
</dbReference>
<evidence type="ECO:0000313" key="2">
    <source>
        <dbReference type="EMBL" id="THH03686.1"/>
    </source>
</evidence>
<comment type="caution">
    <text evidence="2">The sequence shown here is derived from an EMBL/GenBank/DDBJ whole genome shotgun (WGS) entry which is preliminary data.</text>
</comment>
<reference evidence="2 3" key="1">
    <citation type="submission" date="2019-02" db="EMBL/GenBank/DDBJ databases">
        <title>Genome sequencing of the rare red list fungi Bondarzewia mesenterica.</title>
        <authorList>
            <person name="Buettner E."/>
            <person name="Kellner H."/>
        </authorList>
    </citation>
    <scope>NUCLEOTIDE SEQUENCE [LARGE SCALE GENOMIC DNA]</scope>
    <source>
        <strain evidence="2 3">DSM 108281</strain>
    </source>
</reference>
<proteinExistence type="predicted"/>
<dbReference type="AlphaFoldDB" id="A0A4S4KXS2"/>
<protein>
    <submittedName>
        <fullName evidence="2">Uncharacterized protein</fullName>
    </submittedName>
</protein>
<keyword evidence="3" id="KW-1185">Reference proteome</keyword>
<feature type="region of interest" description="Disordered" evidence="1">
    <location>
        <begin position="1"/>
        <end position="41"/>
    </location>
</feature>
<organism evidence="2 3">
    <name type="scientific">Bondarzewia mesenterica</name>
    <dbReference type="NCBI Taxonomy" id="1095465"/>
    <lineage>
        <taxon>Eukaryota</taxon>
        <taxon>Fungi</taxon>
        <taxon>Dikarya</taxon>
        <taxon>Basidiomycota</taxon>
        <taxon>Agaricomycotina</taxon>
        <taxon>Agaricomycetes</taxon>
        <taxon>Russulales</taxon>
        <taxon>Bondarzewiaceae</taxon>
        <taxon>Bondarzewia</taxon>
    </lineage>
</organism>
<gene>
    <name evidence="2" type="ORF">EW146_g10362</name>
</gene>
<feature type="compositionally biased region" description="Polar residues" evidence="1">
    <location>
        <begin position="15"/>
        <end position="30"/>
    </location>
</feature>
<accession>A0A4S4KXS2</accession>